<accession>A0A6A4H343</accession>
<dbReference type="Proteomes" id="UP000799118">
    <property type="component" value="Unassembled WGS sequence"/>
</dbReference>
<evidence type="ECO:0000313" key="2">
    <source>
        <dbReference type="Proteomes" id="UP000799118"/>
    </source>
</evidence>
<proteinExistence type="predicted"/>
<reference evidence="1" key="1">
    <citation type="journal article" date="2019" name="Environ. Microbiol.">
        <title>Fungal ecological strategies reflected in gene transcription - a case study of two litter decomposers.</title>
        <authorList>
            <person name="Barbi F."/>
            <person name="Kohler A."/>
            <person name="Barry K."/>
            <person name="Baskaran P."/>
            <person name="Daum C."/>
            <person name="Fauchery L."/>
            <person name="Ihrmark K."/>
            <person name="Kuo A."/>
            <person name="LaButti K."/>
            <person name="Lipzen A."/>
            <person name="Morin E."/>
            <person name="Grigoriev I.V."/>
            <person name="Henrissat B."/>
            <person name="Lindahl B."/>
            <person name="Martin F."/>
        </authorList>
    </citation>
    <scope>NUCLEOTIDE SEQUENCE</scope>
    <source>
        <strain evidence="1">JB14</strain>
    </source>
</reference>
<protein>
    <submittedName>
        <fullName evidence="1">Uncharacterized protein</fullName>
    </submittedName>
</protein>
<sequence>MAPILARWCRLAFLRLRDSEVRTCFYAFLHKTRIHRLEILDLLHILLSTLKTEAYEPIHHNHFVAYPRIDKSTTLSLRGTVNFLALYDRFELQSSDLILPLVDLITQRNLTVVVPC</sequence>
<dbReference type="EMBL" id="ML769604">
    <property type="protein sequence ID" value="KAE9392098.1"/>
    <property type="molecule type" value="Genomic_DNA"/>
</dbReference>
<gene>
    <name evidence="1" type="ORF">BT96DRAFT_286712</name>
</gene>
<keyword evidence="2" id="KW-1185">Reference proteome</keyword>
<name>A0A6A4H343_9AGAR</name>
<dbReference type="AlphaFoldDB" id="A0A6A4H343"/>
<organism evidence="1 2">
    <name type="scientific">Gymnopus androsaceus JB14</name>
    <dbReference type="NCBI Taxonomy" id="1447944"/>
    <lineage>
        <taxon>Eukaryota</taxon>
        <taxon>Fungi</taxon>
        <taxon>Dikarya</taxon>
        <taxon>Basidiomycota</taxon>
        <taxon>Agaricomycotina</taxon>
        <taxon>Agaricomycetes</taxon>
        <taxon>Agaricomycetidae</taxon>
        <taxon>Agaricales</taxon>
        <taxon>Marasmiineae</taxon>
        <taxon>Omphalotaceae</taxon>
        <taxon>Gymnopus</taxon>
    </lineage>
</organism>
<evidence type="ECO:0000313" key="1">
    <source>
        <dbReference type="EMBL" id="KAE9392098.1"/>
    </source>
</evidence>